<evidence type="ECO:0000313" key="1">
    <source>
        <dbReference type="EMBL" id="GMH01693.1"/>
    </source>
</evidence>
<accession>A0AAD3XDR4</accession>
<evidence type="ECO:0000313" key="2">
    <source>
        <dbReference type="Proteomes" id="UP001279734"/>
    </source>
</evidence>
<evidence type="ECO:0008006" key="3">
    <source>
        <dbReference type="Google" id="ProtNLM"/>
    </source>
</evidence>
<dbReference type="SUPFAM" id="SSF54631">
    <property type="entry name" value="CBS-domain pair"/>
    <property type="match status" value="1"/>
</dbReference>
<proteinExistence type="predicted"/>
<dbReference type="Gene3D" id="3.10.580.10">
    <property type="entry name" value="CBS-domain"/>
    <property type="match status" value="1"/>
</dbReference>
<keyword evidence="2" id="KW-1185">Reference proteome</keyword>
<reference evidence="1" key="1">
    <citation type="submission" date="2023-05" db="EMBL/GenBank/DDBJ databases">
        <title>Nepenthes gracilis genome sequencing.</title>
        <authorList>
            <person name="Fukushima K."/>
        </authorList>
    </citation>
    <scope>NUCLEOTIDE SEQUENCE</scope>
    <source>
        <strain evidence="1">SING2019-196</strain>
    </source>
</reference>
<dbReference type="EMBL" id="BSYO01000003">
    <property type="protein sequence ID" value="GMH01693.1"/>
    <property type="molecule type" value="Genomic_DNA"/>
</dbReference>
<comment type="caution">
    <text evidence="1">The sequence shown here is derived from an EMBL/GenBank/DDBJ whole genome shotgun (WGS) entry which is preliminary data.</text>
</comment>
<dbReference type="Proteomes" id="UP001279734">
    <property type="component" value="Unassembled WGS sequence"/>
</dbReference>
<dbReference type="AlphaFoldDB" id="A0AAD3XDR4"/>
<dbReference type="InterPro" id="IPR046342">
    <property type="entry name" value="CBS_dom_sf"/>
</dbReference>
<sequence>MLEGGVEGFSSGVSEYPSIIEGLFRLGAQKGRGEEGWHVQVQQLDTCTRLRRGGTDQQAKTLVGDMAQNHEEKERPKIPSCDAYFDEIQARKKLPYSLQESLTTAFSQISAASFPGVPGGKVIEILEDSTVAEAVKILSECNIMSAPVLKADAGTTTDWRGRYLGIIDYPAVILWVLECAALAAAALSTGSATAAGVGAGAVSALGAIALSATGPAAIVGLTVAAVGAAVAGGMAAEKVIAKDAPTAAGNLGNDFYNVILQEEPFKSTKVSSIVKSFRSTPFLPVSADSSMLTVLLLLSKYRLRNVPK</sequence>
<protein>
    <recommendedName>
        <fullName evidence="3">CBS domain-containing protein</fullName>
    </recommendedName>
</protein>
<name>A0AAD3XDR4_NEPGR</name>
<organism evidence="1 2">
    <name type="scientific">Nepenthes gracilis</name>
    <name type="common">Slender pitcher plant</name>
    <dbReference type="NCBI Taxonomy" id="150966"/>
    <lineage>
        <taxon>Eukaryota</taxon>
        <taxon>Viridiplantae</taxon>
        <taxon>Streptophyta</taxon>
        <taxon>Embryophyta</taxon>
        <taxon>Tracheophyta</taxon>
        <taxon>Spermatophyta</taxon>
        <taxon>Magnoliopsida</taxon>
        <taxon>eudicotyledons</taxon>
        <taxon>Gunneridae</taxon>
        <taxon>Pentapetalae</taxon>
        <taxon>Caryophyllales</taxon>
        <taxon>Nepenthaceae</taxon>
        <taxon>Nepenthes</taxon>
    </lineage>
</organism>
<gene>
    <name evidence="1" type="ORF">Nepgr_003532</name>
</gene>